<comment type="caution">
    <text evidence="16">The sequence shown here is derived from an EMBL/GenBank/DDBJ whole genome shotgun (WGS) entry which is preliminary data.</text>
</comment>
<keyword evidence="6" id="KW-0808">Transferase</keyword>
<evidence type="ECO:0000256" key="6">
    <source>
        <dbReference type="ARBA" id="ARBA00022679"/>
    </source>
</evidence>
<dbReference type="InterPro" id="IPR002659">
    <property type="entry name" value="Glyco_trans_31"/>
</dbReference>
<dbReference type="PANTHER" id="PTHR11214">
    <property type="entry name" value="BETA-1,3-N-ACETYLGLUCOSAMINYLTRANSFERASE"/>
    <property type="match status" value="1"/>
</dbReference>
<evidence type="ECO:0000256" key="12">
    <source>
        <dbReference type="ARBA" id="ARBA00023136"/>
    </source>
</evidence>
<dbReference type="GO" id="GO:0000139">
    <property type="term" value="C:Golgi membrane"/>
    <property type="evidence" value="ECO:0007669"/>
    <property type="project" value="UniProtKB-SubCell"/>
</dbReference>
<evidence type="ECO:0000256" key="9">
    <source>
        <dbReference type="ARBA" id="ARBA00022968"/>
    </source>
</evidence>
<dbReference type="PANTHER" id="PTHR11214:SF219">
    <property type="entry name" value="UDP-GALNAC:BETA-1,3-N-ACETYLGALACTOSAMINYLTRANSFERASE 2"/>
    <property type="match status" value="1"/>
</dbReference>
<dbReference type="GO" id="GO:0006493">
    <property type="term" value="P:protein O-linked glycosylation"/>
    <property type="evidence" value="ECO:0007669"/>
    <property type="project" value="TreeGrafter"/>
</dbReference>
<dbReference type="GO" id="GO:0016758">
    <property type="term" value="F:hexosyltransferase activity"/>
    <property type="evidence" value="ECO:0007669"/>
    <property type="project" value="InterPro"/>
</dbReference>
<evidence type="ECO:0000256" key="14">
    <source>
        <dbReference type="ARBA" id="ARBA00047667"/>
    </source>
</evidence>
<dbReference type="EC" id="2.4.1.-" evidence="15"/>
<evidence type="ECO:0000256" key="10">
    <source>
        <dbReference type="ARBA" id="ARBA00022989"/>
    </source>
</evidence>
<sequence length="476" mass="54228">TISRLQSYDLVIGILSARGNHEQRQAIRDTWLGHVLKISFLQERVIVKFVVGDEPCPVPPIDRLDQYSCQPELEFNPVVDRDIIAHRFPKEVVGCSTHQGSLGIDFRVNFPIVITQLGVFDCNLDGLQNVLTTRLYDRMSQKEVLSINFTADDPGMLISGSRFKPVVQYLLPKGFEGSIVAENFSLLDPGYNNPTLHVELDSGGGLVTFEHVIRFGDHKGVFPKNEERLLGETNQFAAGTFIYRAYVLSLVAGTEFAKLSAEEIREQREERLKRWREVLLREQNELQREMSLNDDILLVNVVDVYRNLPRKLLKFYSWSVENLQFSFTLKTDDDCFVNVEAIIAVSVCNVFFISSFVLYRFRSDWPVERVGKWREPDYTASVYPLFACGAGNVLSADLVKWLALNVDHLKSYQGEDVSMGIWLSAVAPIIVNDDRWACGRECDTEIFTSPENDPEELREIWTDFQQCGDPCGCSEK</sequence>
<gene>
    <name evidence="16" type="ORF">P5673_017821</name>
</gene>
<keyword evidence="17" id="KW-1185">Reference proteome</keyword>
<dbReference type="GO" id="GO:0008194">
    <property type="term" value="F:UDP-glycosyltransferase activity"/>
    <property type="evidence" value="ECO:0007669"/>
    <property type="project" value="TreeGrafter"/>
</dbReference>
<dbReference type="Proteomes" id="UP001249851">
    <property type="component" value="Unassembled WGS sequence"/>
</dbReference>
<dbReference type="Gene3D" id="3.90.550.50">
    <property type="match status" value="1"/>
</dbReference>
<keyword evidence="5 15" id="KW-0328">Glycosyltransferase</keyword>
<evidence type="ECO:0000256" key="8">
    <source>
        <dbReference type="ARBA" id="ARBA00022824"/>
    </source>
</evidence>
<evidence type="ECO:0000256" key="11">
    <source>
        <dbReference type="ARBA" id="ARBA00023034"/>
    </source>
</evidence>
<evidence type="ECO:0000256" key="3">
    <source>
        <dbReference type="ARBA" id="ARBA00004922"/>
    </source>
</evidence>
<keyword evidence="8" id="KW-0256">Endoplasmic reticulum</keyword>
<proteinExistence type="inferred from homology"/>
<comment type="catalytic activity">
    <reaction evidence="14">
        <text>3-O-(N-acetyl-beta-D-glucosaminyl-(1-&gt;4)-alpha-D-mannosyl)-L-threonyl-[protein] + UDP-N-acetyl-alpha-D-galactosamine = 3-O-[beta-D-GalNAc-(1-&gt;3)-beta-D-GlcNAc-(1-&gt;4)-alpha-D-Man]-L-Thr-[protein] + UDP + H(+)</text>
        <dbReference type="Rhea" id="RHEA:37667"/>
        <dbReference type="Rhea" id="RHEA-COMP:13308"/>
        <dbReference type="Rhea" id="RHEA-COMP:13618"/>
        <dbReference type="ChEBI" id="CHEBI:15378"/>
        <dbReference type="ChEBI" id="CHEBI:58223"/>
        <dbReference type="ChEBI" id="CHEBI:67138"/>
        <dbReference type="ChEBI" id="CHEBI:136709"/>
        <dbReference type="ChEBI" id="CHEBI:137540"/>
        <dbReference type="EC" id="2.4.1.313"/>
    </reaction>
</comment>
<comment type="subcellular location">
    <subcellularLocation>
        <location evidence="1">Endoplasmic reticulum</location>
    </subcellularLocation>
    <subcellularLocation>
        <location evidence="2 15">Golgi apparatus membrane</location>
        <topology evidence="2 15">Single-pass type II membrane protein</topology>
    </subcellularLocation>
</comment>
<organism evidence="16 17">
    <name type="scientific">Acropora cervicornis</name>
    <name type="common">Staghorn coral</name>
    <dbReference type="NCBI Taxonomy" id="6130"/>
    <lineage>
        <taxon>Eukaryota</taxon>
        <taxon>Metazoa</taxon>
        <taxon>Cnidaria</taxon>
        <taxon>Anthozoa</taxon>
        <taxon>Hexacorallia</taxon>
        <taxon>Scleractinia</taxon>
        <taxon>Astrocoeniina</taxon>
        <taxon>Acroporidae</taxon>
        <taxon>Acropora</taxon>
    </lineage>
</organism>
<comment type="pathway">
    <text evidence="3">Protein modification; protein glycosylation.</text>
</comment>
<evidence type="ECO:0000313" key="16">
    <source>
        <dbReference type="EMBL" id="KAK2559730.1"/>
    </source>
</evidence>
<reference evidence="16" key="2">
    <citation type="journal article" date="2023" name="Science">
        <title>Genomic signatures of disease resistance in endangered staghorn corals.</title>
        <authorList>
            <person name="Vollmer S.V."/>
            <person name="Selwyn J.D."/>
            <person name="Despard B.A."/>
            <person name="Roesel C.L."/>
        </authorList>
    </citation>
    <scope>NUCLEOTIDE SEQUENCE</scope>
    <source>
        <strain evidence="16">K2</strain>
    </source>
</reference>
<keyword evidence="13" id="KW-0325">Glycoprotein</keyword>
<evidence type="ECO:0000256" key="15">
    <source>
        <dbReference type="RuleBase" id="RU363063"/>
    </source>
</evidence>
<name>A0AAD9V3U6_ACRCE</name>
<evidence type="ECO:0000256" key="7">
    <source>
        <dbReference type="ARBA" id="ARBA00022692"/>
    </source>
</evidence>
<evidence type="ECO:0000256" key="2">
    <source>
        <dbReference type="ARBA" id="ARBA00004323"/>
    </source>
</evidence>
<evidence type="ECO:0000256" key="13">
    <source>
        <dbReference type="ARBA" id="ARBA00023180"/>
    </source>
</evidence>
<dbReference type="GO" id="GO:0005783">
    <property type="term" value="C:endoplasmic reticulum"/>
    <property type="evidence" value="ECO:0007669"/>
    <property type="project" value="UniProtKB-SubCell"/>
</dbReference>
<reference evidence="16" key="1">
    <citation type="journal article" date="2023" name="G3 (Bethesda)">
        <title>Whole genome assembly and annotation of the endangered Caribbean coral Acropora cervicornis.</title>
        <authorList>
            <person name="Selwyn J.D."/>
            <person name="Vollmer S.V."/>
        </authorList>
    </citation>
    <scope>NUCLEOTIDE SEQUENCE</scope>
    <source>
        <strain evidence="16">K2</strain>
    </source>
</reference>
<accession>A0AAD9V3U6</accession>
<dbReference type="EMBL" id="JARQWQ010000039">
    <property type="protein sequence ID" value="KAK2559730.1"/>
    <property type="molecule type" value="Genomic_DNA"/>
</dbReference>
<evidence type="ECO:0000256" key="4">
    <source>
        <dbReference type="ARBA" id="ARBA00008661"/>
    </source>
</evidence>
<dbReference type="AlphaFoldDB" id="A0AAD9V3U6"/>
<keyword evidence="9" id="KW-0735">Signal-anchor</keyword>
<evidence type="ECO:0000256" key="1">
    <source>
        <dbReference type="ARBA" id="ARBA00004240"/>
    </source>
</evidence>
<evidence type="ECO:0000256" key="5">
    <source>
        <dbReference type="ARBA" id="ARBA00022676"/>
    </source>
</evidence>
<evidence type="ECO:0000313" key="17">
    <source>
        <dbReference type="Proteomes" id="UP001249851"/>
    </source>
</evidence>
<dbReference type="Pfam" id="PF01762">
    <property type="entry name" value="Galactosyl_T"/>
    <property type="match status" value="1"/>
</dbReference>
<protein>
    <recommendedName>
        <fullName evidence="15">Hexosyltransferase</fullName>
        <ecNumber evidence="15">2.4.1.-</ecNumber>
    </recommendedName>
</protein>
<keyword evidence="10" id="KW-1133">Transmembrane helix</keyword>
<keyword evidence="11 15" id="KW-0333">Golgi apparatus</keyword>
<feature type="non-terminal residue" evidence="16">
    <location>
        <position position="1"/>
    </location>
</feature>
<keyword evidence="7" id="KW-0812">Transmembrane</keyword>
<keyword evidence="12" id="KW-0472">Membrane</keyword>
<comment type="similarity">
    <text evidence="4 15">Belongs to the glycosyltransferase 31 family.</text>
</comment>